<keyword evidence="2" id="KW-0479">Metal-binding</keyword>
<keyword evidence="4" id="KW-0227">DNA damage</keyword>
<dbReference type="Pfam" id="PF00270">
    <property type="entry name" value="DEAD"/>
    <property type="match status" value="1"/>
</dbReference>
<dbReference type="GO" id="GO:0003678">
    <property type="term" value="F:DNA helicase activity"/>
    <property type="evidence" value="ECO:0007669"/>
    <property type="project" value="InterPro"/>
</dbReference>
<feature type="domain" description="Helicase ATP-binding" evidence="15">
    <location>
        <begin position="185"/>
        <end position="443"/>
    </location>
</feature>
<reference evidence="16" key="2">
    <citation type="journal article" date="2021" name="PeerJ">
        <title>Extensive microbial diversity within the chicken gut microbiome revealed by metagenomics and culture.</title>
        <authorList>
            <person name="Gilroy R."/>
            <person name="Ravi A."/>
            <person name="Getino M."/>
            <person name="Pursley I."/>
            <person name="Horton D.L."/>
            <person name="Alikhan N.F."/>
            <person name="Baker D."/>
            <person name="Gharbi K."/>
            <person name="Hall N."/>
            <person name="Watson M."/>
            <person name="Adriaenssens E.M."/>
            <person name="Foster-Nyarko E."/>
            <person name="Jarju S."/>
            <person name="Secka A."/>
            <person name="Antonio M."/>
            <person name="Oren A."/>
            <person name="Chaudhuri R.R."/>
            <person name="La Ragione R."/>
            <person name="Hildebrand F."/>
            <person name="Pallen M.J."/>
        </authorList>
    </citation>
    <scope>NUCLEOTIDE SEQUENCE</scope>
    <source>
        <strain evidence="16">E3-2379</strain>
    </source>
</reference>
<evidence type="ECO:0000256" key="5">
    <source>
        <dbReference type="ARBA" id="ARBA00022801"/>
    </source>
</evidence>
<evidence type="ECO:0000256" key="1">
    <source>
        <dbReference type="ARBA" id="ARBA00022485"/>
    </source>
</evidence>
<dbReference type="EMBL" id="JADIML010000152">
    <property type="protein sequence ID" value="MBO8463384.1"/>
    <property type="molecule type" value="Genomic_DNA"/>
</dbReference>
<keyword evidence="3" id="KW-0547">Nucleotide-binding</keyword>
<dbReference type="InterPro" id="IPR006555">
    <property type="entry name" value="ATP-dep_Helicase_C"/>
</dbReference>
<evidence type="ECO:0000256" key="10">
    <source>
        <dbReference type="ARBA" id="ARBA00023125"/>
    </source>
</evidence>
<keyword evidence="9" id="KW-0411">Iron-sulfur</keyword>
<dbReference type="GO" id="GO:0016818">
    <property type="term" value="F:hydrolase activity, acting on acid anhydrides, in phosphorus-containing anhydrides"/>
    <property type="evidence" value="ECO:0007669"/>
    <property type="project" value="InterPro"/>
</dbReference>
<dbReference type="GO" id="GO:0005524">
    <property type="term" value="F:ATP binding"/>
    <property type="evidence" value="ECO:0007669"/>
    <property type="project" value="UniProtKB-KW"/>
</dbReference>
<dbReference type="SUPFAM" id="SSF52540">
    <property type="entry name" value="P-loop containing nucleoside triphosphate hydrolases"/>
    <property type="match status" value="2"/>
</dbReference>
<keyword evidence="11" id="KW-0234">DNA repair</keyword>
<dbReference type="AlphaFoldDB" id="A0A9D9N7T1"/>
<dbReference type="Pfam" id="PF06733">
    <property type="entry name" value="DEAD_2"/>
    <property type="match status" value="1"/>
</dbReference>
<dbReference type="InterPro" id="IPR045028">
    <property type="entry name" value="DinG/Rad3-like"/>
</dbReference>
<dbReference type="InterPro" id="IPR011545">
    <property type="entry name" value="DEAD/DEAH_box_helicase_dom"/>
</dbReference>
<dbReference type="Gene3D" id="3.90.320.10">
    <property type="match status" value="1"/>
</dbReference>
<dbReference type="InterPro" id="IPR010614">
    <property type="entry name" value="RAD3-like_helicase_DEAD"/>
</dbReference>
<dbReference type="Gene3D" id="1.10.275.40">
    <property type="match status" value="1"/>
</dbReference>
<gene>
    <name evidence="16" type="ORF">IAC13_05565</name>
</gene>
<dbReference type="Proteomes" id="UP000823618">
    <property type="component" value="Unassembled WGS sequence"/>
</dbReference>
<evidence type="ECO:0000256" key="12">
    <source>
        <dbReference type="ARBA" id="ARBA00023235"/>
    </source>
</evidence>
<keyword evidence="10" id="KW-0238">DNA-binding</keyword>
<organism evidence="16 17">
    <name type="scientific">Candidatus Scybalomonas excrementavium</name>
    <dbReference type="NCBI Taxonomy" id="2840943"/>
    <lineage>
        <taxon>Bacteria</taxon>
        <taxon>Bacillati</taxon>
        <taxon>Bacillota</taxon>
        <taxon>Clostridia</taxon>
        <taxon>Lachnospirales</taxon>
        <taxon>Lachnospiraceae</taxon>
        <taxon>Lachnospiraceae incertae sedis</taxon>
        <taxon>Candidatus Scybalomonas</taxon>
    </lineage>
</organism>
<keyword evidence="7" id="KW-0067">ATP-binding</keyword>
<evidence type="ECO:0000256" key="8">
    <source>
        <dbReference type="ARBA" id="ARBA00023004"/>
    </source>
</evidence>
<dbReference type="Gene3D" id="1.10.30.20">
    <property type="entry name" value="Bacterial XPD DNA helicase, FeS cluster domain"/>
    <property type="match status" value="1"/>
</dbReference>
<evidence type="ECO:0000313" key="16">
    <source>
        <dbReference type="EMBL" id="MBO8463384.1"/>
    </source>
</evidence>
<keyword evidence="14" id="KW-0175">Coiled coil</keyword>
<dbReference type="GO" id="GO:0046872">
    <property type="term" value="F:metal ion binding"/>
    <property type="evidence" value="ECO:0007669"/>
    <property type="project" value="UniProtKB-KW"/>
</dbReference>
<dbReference type="Pfam" id="PF13307">
    <property type="entry name" value="Helicase_C_2"/>
    <property type="match status" value="1"/>
</dbReference>
<comment type="similarity">
    <text evidence="13">Belongs to the helicase family. DinG subfamily.</text>
</comment>
<evidence type="ECO:0000259" key="15">
    <source>
        <dbReference type="PROSITE" id="PS51193"/>
    </source>
</evidence>
<evidence type="ECO:0000256" key="4">
    <source>
        <dbReference type="ARBA" id="ARBA00022763"/>
    </source>
</evidence>
<dbReference type="GO" id="GO:0006281">
    <property type="term" value="P:DNA repair"/>
    <property type="evidence" value="ECO:0007669"/>
    <property type="project" value="UniProtKB-KW"/>
</dbReference>
<dbReference type="GO" id="GO:0051539">
    <property type="term" value="F:4 iron, 4 sulfur cluster binding"/>
    <property type="evidence" value="ECO:0007669"/>
    <property type="project" value="UniProtKB-KW"/>
</dbReference>
<evidence type="ECO:0000313" key="17">
    <source>
        <dbReference type="Proteomes" id="UP000823618"/>
    </source>
</evidence>
<keyword evidence="6 16" id="KW-0347">Helicase</keyword>
<dbReference type="PANTHER" id="PTHR11472:SF34">
    <property type="entry name" value="REGULATOR OF TELOMERE ELONGATION HELICASE 1"/>
    <property type="match status" value="1"/>
</dbReference>
<dbReference type="GO" id="GO:0003677">
    <property type="term" value="F:DNA binding"/>
    <property type="evidence" value="ECO:0007669"/>
    <property type="project" value="UniProtKB-KW"/>
</dbReference>
<dbReference type="InterPro" id="IPR042493">
    <property type="entry name" value="XPD_DNA_FeS"/>
</dbReference>
<dbReference type="InterPro" id="IPR006554">
    <property type="entry name" value="Helicase-like_DEXD_c2"/>
</dbReference>
<keyword evidence="8" id="KW-0408">Iron</keyword>
<evidence type="ECO:0000256" key="9">
    <source>
        <dbReference type="ARBA" id="ARBA00023014"/>
    </source>
</evidence>
<evidence type="ECO:0000256" key="7">
    <source>
        <dbReference type="ARBA" id="ARBA00022840"/>
    </source>
</evidence>
<name>A0A9D9N7T1_9FIRM</name>
<evidence type="ECO:0000256" key="2">
    <source>
        <dbReference type="ARBA" id="ARBA00022723"/>
    </source>
</evidence>
<comment type="caution">
    <text evidence="16">The sequence shown here is derived from an EMBL/GenBank/DDBJ whole genome shotgun (WGS) entry which is preliminary data.</text>
</comment>
<proteinExistence type="inferred from homology"/>
<keyword evidence="5" id="KW-0378">Hydrolase</keyword>
<dbReference type="SMART" id="SM00491">
    <property type="entry name" value="HELICc2"/>
    <property type="match status" value="1"/>
</dbReference>
<keyword evidence="1" id="KW-0004">4Fe-4S</keyword>
<evidence type="ECO:0000256" key="14">
    <source>
        <dbReference type="SAM" id="Coils"/>
    </source>
</evidence>
<dbReference type="InterPro" id="IPR027417">
    <property type="entry name" value="P-loop_NTPase"/>
</dbReference>
<dbReference type="InterPro" id="IPR011604">
    <property type="entry name" value="PDDEXK-like_dom_sf"/>
</dbReference>
<feature type="coiled-coil region" evidence="14">
    <location>
        <begin position="637"/>
        <end position="664"/>
    </location>
</feature>
<reference evidence="16" key="1">
    <citation type="submission" date="2020-10" db="EMBL/GenBank/DDBJ databases">
        <authorList>
            <person name="Gilroy R."/>
        </authorList>
    </citation>
    <scope>NUCLEOTIDE SEQUENCE</scope>
    <source>
        <strain evidence="16">E3-2379</strain>
    </source>
</reference>
<sequence>MIKVNGRTIKVSVRNFVEFLLRSGNIDNRRGGSDKEAMQAGAKIHRNIQKQMGSSYQAEVAMKYEVEKNGFLFCLEGRADGIQVKDGEVLIDEIKGVYRNLDTIVEPVPVHQAQAMCYGYMYSRQHNIEELVIQMTYCHLETEELKRFQTVFTVNQLEEWFEGLLEEYMKWGMLVEKAREQRNHSIKPLQFPFDYRKGQRDIAVSVYRTIFRKKKLFLQAPTGVGKTMSTMFPAMKALGEEVTEKIFYLTAKTITRTVAYQSVQILKERGADVRVIVLTAKEKICPLEEVNCNPVDCPYARGHFDRINETLYILLTNETNITRECLIQYGEQYEVCPFELGLDASSFCDVVIGDYNYVFDPNAHLKRFFGEGKQGEYVFLIDEAHNLVERARTMYSAILYREDFLKVKQLVKKGYRKLNHGMNQGINQFDVWEEVWQKQRDTNPNGTIVSISSFIETLLKISTELDSYLEEEEEFLEKKEVVAFYLNIRHFLNIHETLDDTYEIYVGWEEEKFFIKLFCVTPVNQLKRYLEIGMSTIFFSATMLPIPYYREMLSNEEEDYAVYIPSPFEEEKRLLAIGSDVTSRYIKRGYEQYEKIVWYLDQIIDSKVGNYMIFFPSYQYMKEVYEVAMERGLFYKANLILQQSEMLEEEKEQFLEKFQSNEKKALLAFCVLGGSFSEGIDLTGERLIGAIIIGTGIPKVCQERELLKQHYEEKGYHGFDYAYRYPAMNKVLQAAGRVIRTSTDEGVIVLLDDRFLQREYQQLFPREWTKYYTVTVNTTKHCLEQFWKKEKER</sequence>
<protein>
    <submittedName>
        <fullName evidence="16">ATP-dependent DNA helicase</fullName>
    </submittedName>
</protein>
<dbReference type="PANTHER" id="PTHR11472">
    <property type="entry name" value="DNA REPAIR DEAD HELICASE RAD3/XP-D SUBFAMILY MEMBER"/>
    <property type="match status" value="1"/>
</dbReference>
<dbReference type="Gene3D" id="3.40.50.300">
    <property type="entry name" value="P-loop containing nucleotide triphosphate hydrolases"/>
    <property type="match status" value="2"/>
</dbReference>
<dbReference type="InterPro" id="IPR014013">
    <property type="entry name" value="Helic_SF1/SF2_ATP-bd_DinG/Rad3"/>
</dbReference>
<evidence type="ECO:0000256" key="3">
    <source>
        <dbReference type="ARBA" id="ARBA00022741"/>
    </source>
</evidence>
<dbReference type="PROSITE" id="PS51193">
    <property type="entry name" value="HELICASE_ATP_BIND_2"/>
    <property type="match status" value="1"/>
</dbReference>
<keyword evidence="12" id="KW-0413">Isomerase</keyword>
<evidence type="ECO:0000256" key="11">
    <source>
        <dbReference type="ARBA" id="ARBA00023204"/>
    </source>
</evidence>
<accession>A0A9D9N7T1</accession>
<dbReference type="SMART" id="SM00488">
    <property type="entry name" value="DEXDc2"/>
    <property type="match status" value="1"/>
</dbReference>
<evidence type="ECO:0000256" key="6">
    <source>
        <dbReference type="ARBA" id="ARBA00022806"/>
    </source>
</evidence>
<evidence type="ECO:0000256" key="13">
    <source>
        <dbReference type="ARBA" id="ARBA00038058"/>
    </source>
</evidence>